<accession>J4UBL1</accession>
<gene>
    <name evidence="2" type="ORF">A1Q1_02689</name>
</gene>
<dbReference type="KEGG" id="tasa:A1Q1_02689"/>
<feature type="region of interest" description="Disordered" evidence="1">
    <location>
        <begin position="1"/>
        <end position="21"/>
    </location>
</feature>
<dbReference type="GeneID" id="25986202"/>
<dbReference type="EMBL" id="ALBS01000207">
    <property type="protein sequence ID" value="EJT48270.1"/>
    <property type="molecule type" value="Genomic_DNA"/>
</dbReference>
<evidence type="ECO:0000313" key="3">
    <source>
        <dbReference type="Proteomes" id="UP000002748"/>
    </source>
</evidence>
<feature type="compositionally biased region" description="Low complexity" evidence="1">
    <location>
        <begin position="1"/>
        <end position="12"/>
    </location>
</feature>
<sequence length="90" mass="10272">MPRKVVPSTVEGPVPPPPPSPVVQRLRQDWRWAGISQFINTFSDAFGLSDWEIETLENDFDGSEQAVIPDLIAKLLYALTWNRQITQVFF</sequence>
<dbReference type="Proteomes" id="UP000002748">
    <property type="component" value="Unassembled WGS sequence"/>
</dbReference>
<organism evidence="2 3">
    <name type="scientific">Trichosporon asahii var. asahii (strain ATCC 90039 / CBS 2479 / JCM 2466 / KCTC 7840 / NBRC 103889/ NCYC 2677 / UAMH 7654)</name>
    <name type="common">Yeast</name>
    <dbReference type="NCBI Taxonomy" id="1186058"/>
    <lineage>
        <taxon>Eukaryota</taxon>
        <taxon>Fungi</taxon>
        <taxon>Dikarya</taxon>
        <taxon>Basidiomycota</taxon>
        <taxon>Agaricomycotina</taxon>
        <taxon>Tremellomycetes</taxon>
        <taxon>Trichosporonales</taxon>
        <taxon>Trichosporonaceae</taxon>
        <taxon>Trichosporon</taxon>
    </lineage>
</organism>
<dbReference type="HOGENOM" id="CLU_2442433_0_0_1"/>
<dbReference type="RefSeq" id="XP_014179425.1">
    <property type="nucleotide sequence ID" value="XM_014323950.1"/>
</dbReference>
<comment type="caution">
    <text evidence="2">The sequence shown here is derived from an EMBL/GenBank/DDBJ whole genome shotgun (WGS) entry which is preliminary data.</text>
</comment>
<dbReference type="AlphaFoldDB" id="J4UBL1"/>
<name>J4UBL1_TRIAS</name>
<evidence type="ECO:0000313" key="2">
    <source>
        <dbReference type="EMBL" id="EJT48270.1"/>
    </source>
</evidence>
<reference evidence="2 3" key="1">
    <citation type="journal article" date="2012" name="Eukaryot. Cell">
        <title>Draft genome sequence of CBS 2479, the standard type strain of Trichosporon asahii.</title>
        <authorList>
            <person name="Yang R.Y."/>
            <person name="Li H.T."/>
            <person name="Zhu H."/>
            <person name="Zhou G.P."/>
            <person name="Wang M."/>
            <person name="Wang L."/>
        </authorList>
    </citation>
    <scope>NUCLEOTIDE SEQUENCE [LARGE SCALE GENOMIC DNA]</scope>
    <source>
        <strain evidence="3">ATCC 90039 / CBS 2479 / JCM 2466 / KCTC 7840 / NCYC 2677 / UAMH 7654</strain>
    </source>
</reference>
<protein>
    <submittedName>
        <fullName evidence="2">Uncharacterized protein</fullName>
    </submittedName>
</protein>
<proteinExistence type="predicted"/>
<dbReference type="OrthoDB" id="303107at2759"/>
<evidence type="ECO:0000256" key="1">
    <source>
        <dbReference type="SAM" id="MobiDB-lite"/>
    </source>
</evidence>
<dbReference type="VEuPathDB" id="FungiDB:A1Q1_02689"/>